<organism evidence="2 3">
    <name type="scientific">Salmonella enterica I</name>
    <dbReference type="NCBI Taxonomy" id="59201"/>
    <lineage>
        <taxon>Bacteria</taxon>
        <taxon>Pseudomonadati</taxon>
        <taxon>Pseudomonadota</taxon>
        <taxon>Gammaproteobacteria</taxon>
        <taxon>Enterobacterales</taxon>
        <taxon>Enterobacteriaceae</taxon>
        <taxon>Salmonella</taxon>
    </lineage>
</organism>
<reference evidence="2 3" key="1">
    <citation type="submission" date="2018-12" db="EMBL/GenBank/DDBJ databases">
        <authorList>
            <consortium name="Pathogen Informatics"/>
        </authorList>
    </citation>
    <scope>NUCLEOTIDE SEQUENCE [LARGE SCALE GENOMIC DNA]</scope>
    <source>
        <strain evidence="2 3">NCTC6754</strain>
    </source>
</reference>
<keyword evidence="1" id="KW-0812">Transmembrane</keyword>
<evidence type="ECO:0000313" key="3">
    <source>
        <dbReference type="Proteomes" id="UP000269208"/>
    </source>
</evidence>
<name>A0A3S4I5U6_SALET</name>
<proteinExistence type="predicted"/>
<protein>
    <submittedName>
        <fullName evidence="2">Uncharacterized protein</fullName>
    </submittedName>
</protein>
<feature type="transmembrane region" description="Helical" evidence="1">
    <location>
        <begin position="20"/>
        <end position="40"/>
    </location>
</feature>
<dbReference type="AlphaFoldDB" id="A0A3S4I5U6"/>
<evidence type="ECO:0000256" key="1">
    <source>
        <dbReference type="SAM" id="Phobius"/>
    </source>
</evidence>
<sequence length="84" mass="9463">MAVVVVILTLINVLIKESHNIYYVLFFIPLIMIVLCLLLLNGAKMPIVVQFSPFFNGLDAAKLRTVIVITLKRLFCDMKLGRLG</sequence>
<keyword evidence="1" id="KW-1133">Transmembrane helix</keyword>
<dbReference type="EMBL" id="LR134190">
    <property type="protein sequence ID" value="VEB61387.1"/>
    <property type="molecule type" value="Genomic_DNA"/>
</dbReference>
<evidence type="ECO:0000313" key="2">
    <source>
        <dbReference type="EMBL" id="VEB61387.1"/>
    </source>
</evidence>
<accession>A0A3S4I5U6</accession>
<dbReference type="Proteomes" id="UP000269208">
    <property type="component" value="Chromosome"/>
</dbReference>
<gene>
    <name evidence="2" type="ORF">NCTC6754_06927</name>
</gene>
<keyword evidence="1" id="KW-0472">Membrane</keyword>